<feature type="domain" description="Thioesterase" evidence="2">
    <location>
        <begin position="20"/>
        <end position="242"/>
    </location>
</feature>
<organism evidence="3 4">
    <name type="scientific">Nonomuraea polychroma</name>
    <dbReference type="NCBI Taxonomy" id="46176"/>
    <lineage>
        <taxon>Bacteria</taxon>
        <taxon>Bacillati</taxon>
        <taxon>Actinomycetota</taxon>
        <taxon>Actinomycetes</taxon>
        <taxon>Streptosporangiales</taxon>
        <taxon>Streptosporangiaceae</taxon>
        <taxon>Nonomuraea</taxon>
    </lineage>
</organism>
<dbReference type="RefSeq" id="WP_241563877.1">
    <property type="nucleotide sequence ID" value="NZ_SAUN01000001.1"/>
</dbReference>
<dbReference type="Pfam" id="PF00975">
    <property type="entry name" value="Thioesterase"/>
    <property type="match status" value="1"/>
</dbReference>
<sequence length="253" mass="27418">MSTNGEWVRRFHAADGSGVRLVVFPHAGGSASYYFAMSQGLAPGVETVVLQYPGRQDRFAEGCIDDLGTLADRAFDALRGWDDRPLAFFGHSMGSIVAFEVARRFQERGGGPPAWLFASGYPAPSRLRGGDVHLRDDAGIVAELTAVGGIDPAWLKDEGLLATIMPPLRGDYTAIETHPRTYGVRLDCPITALVAQADPYTTVAESESWREHTSRAFDLRVYPGGHFYLEQHRAELVDTIAATLKGVAAGARP</sequence>
<name>A0A438LYZ9_9ACTN</name>
<dbReference type="InterPro" id="IPR012223">
    <property type="entry name" value="TEII"/>
</dbReference>
<dbReference type="EMBL" id="SAUN01000001">
    <property type="protein sequence ID" value="RVX38766.1"/>
    <property type="molecule type" value="Genomic_DNA"/>
</dbReference>
<keyword evidence="4" id="KW-1185">Reference proteome</keyword>
<comment type="caution">
    <text evidence="3">The sequence shown here is derived from an EMBL/GenBank/DDBJ whole genome shotgun (WGS) entry which is preliminary data.</text>
</comment>
<gene>
    <name evidence="3" type="ORF">EDD27_1090</name>
</gene>
<dbReference type="AlphaFoldDB" id="A0A438LYZ9"/>
<evidence type="ECO:0000313" key="3">
    <source>
        <dbReference type="EMBL" id="RVX38766.1"/>
    </source>
</evidence>
<evidence type="ECO:0000313" key="4">
    <source>
        <dbReference type="Proteomes" id="UP000284824"/>
    </source>
</evidence>
<dbReference type="SUPFAM" id="SSF53474">
    <property type="entry name" value="alpha/beta-Hydrolases"/>
    <property type="match status" value="1"/>
</dbReference>
<reference evidence="3 4" key="1">
    <citation type="submission" date="2019-01" db="EMBL/GenBank/DDBJ databases">
        <title>Sequencing the genomes of 1000 actinobacteria strains.</title>
        <authorList>
            <person name="Klenk H.-P."/>
        </authorList>
    </citation>
    <scope>NUCLEOTIDE SEQUENCE [LARGE SCALE GENOMIC DNA]</scope>
    <source>
        <strain evidence="3 4">DSM 43925</strain>
    </source>
</reference>
<proteinExistence type="inferred from homology"/>
<dbReference type="InterPro" id="IPR001031">
    <property type="entry name" value="Thioesterase"/>
</dbReference>
<accession>A0A438LYZ9</accession>
<evidence type="ECO:0000256" key="1">
    <source>
        <dbReference type="ARBA" id="ARBA00007169"/>
    </source>
</evidence>
<dbReference type="PANTHER" id="PTHR11487:SF0">
    <property type="entry name" value="S-ACYL FATTY ACID SYNTHASE THIOESTERASE, MEDIUM CHAIN"/>
    <property type="match status" value="1"/>
</dbReference>
<dbReference type="GO" id="GO:0008610">
    <property type="term" value="P:lipid biosynthetic process"/>
    <property type="evidence" value="ECO:0007669"/>
    <property type="project" value="TreeGrafter"/>
</dbReference>
<dbReference type="InterPro" id="IPR029058">
    <property type="entry name" value="AB_hydrolase_fold"/>
</dbReference>
<dbReference type="Gene3D" id="3.40.50.1820">
    <property type="entry name" value="alpha/beta hydrolase"/>
    <property type="match status" value="1"/>
</dbReference>
<dbReference type="Proteomes" id="UP000284824">
    <property type="component" value="Unassembled WGS sequence"/>
</dbReference>
<comment type="similarity">
    <text evidence="1">Belongs to the thioesterase family.</text>
</comment>
<protein>
    <submittedName>
        <fullName evidence="3">Surfactin synthase thioesterase subunit</fullName>
    </submittedName>
</protein>
<evidence type="ECO:0000259" key="2">
    <source>
        <dbReference type="Pfam" id="PF00975"/>
    </source>
</evidence>
<dbReference type="PANTHER" id="PTHR11487">
    <property type="entry name" value="THIOESTERASE"/>
    <property type="match status" value="1"/>
</dbReference>